<gene>
    <name evidence="2" type="ORF">Q5P01_009850</name>
</gene>
<accession>A0AA88SV38</accession>
<comment type="caution">
    <text evidence="2">The sequence shown here is derived from an EMBL/GenBank/DDBJ whole genome shotgun (WGS) entry which is preliminary data.</text>
</comment>
<dbReference type="Proteomes" id="UP001187415">
    <property type="component" value="Unassembled WGS sequence"/>
</dbReference>
<sequence>MLNVATNLRLHLLAALECVNPAIATFRQTQKSSLNSCTGGSCPCRGLGGGQGSEDVCLESSTGASPPYIGGCELQRRQRAARIPVCAVLRRGTGSPRRTLSGVDLLHLQVRSRDTFPSQRGLSFTPHR</sequence>
<evidence type="ECO:0008006" key="4">
    <source>
        <dbReference type="Google" id="ProtNLM"/>
    </source>
</evidence>
<organism evidence="2 3">
    <name type="scientific">Channa striata</name>
    <name type="common">Snakehead murrel</name>
    <name type="synonym">Ophicephalus striatus</name>
    <dbReference type="NCBI Taxonomy" id="64152"/>
    <lineage>
        <taxon>Eukaryota</taxon>
        <taxon>Metazoa</taxon>
        <taxon>Chordata</taxon>
        <taxon>Craniata</taxon>
        <taxon>Vertebrata</taxon>
        <taxon>Euteleostomi</taxon>
        <taxon>Actinopterygii</taxon>
        <taxon>Neopterygii</taxon>
        <taxon>Teleostei</taxon>
        <taxon>Neoteleostei</taxon>
        <taxon>Acanthomorphata</taxon>
        <taxon>Anabantaria</taxon>
        <taxon>Anabantiformes</taxon>
        <taxon>Channoidei</taxon>
        <taxon>Channidae</taxon>
        <taxon>Channa</taxon>
    </lineage>
</organism>
<dbReference type="AlphaFoldDB" id="A0AA88SV38"/>
<evidence type="ECO:0000313" key="3">
    <source>
        <dbReference type="Proteomes" id="UP001187415"/>
    </source>
</evidence>
<proteinExistence type="predicted"/>
<keyword evidence="1" id="KW-0732">Signal</keyword>
<keyword evidence="3" id="KW-1185">Reference proteome</keyword>
<reference evidence="2" key="1">
    <citation type="submission" date="2023-07" db="EMBL/GenBank/DDBJ databases">
        <title>Chromosome-level Genome Assembly of Striped Snakehead (Channa striata).</title>
        <authorList>
            <person name="Liu H."/>
        </authorList>
    </citation>
    <scope>NUCLEOTIDE SEQUENCE</scope>
    <source>
        <strain evidence="2">Gz</strain>
        <tissue evidence="2">Muscle</tissue>
    </source>
</reference>
<feature type="chain" id="PRO_5041721666" description="Secreted protein" evidence="1">
    <location>
        <begin position="25"/>
        <end position="128"/>
    </location>
</feature>
<feature type="signal peptide" evidence="1">
    <location>
        <begin position="1"/>
        <end position="24"/>
    </location>
</feature>
<protein>
    <recommendedName>
        <fullName evidence="4">Secreted protein</fullName>
    </recommendedName>
</protein>
<evidence type="ECO:0000256" key="1">
    <source>
        <dbReference type="SAM" id="SignalP"/>
    </source>
</evidence>
<name>A0AA88SV38_CHASR</name>
<dbReference type="EMBL" id="JAUPFM010000007">
    <property type="protein sequence ID" value="KAK2846851.1"/>
    <property type="molecule type" value="Genomic_DNA"/>
</dbReference>
<evidence type="ECO:0000313" key="2">
    <source>
        <dbReference type="EMBL" id="KAK2846851.1"/>
    </source>
</evidence>